<dbReference type="Proteomes" id="UP000187209">
    <property type="component" value="Unassembled WGS sequence"/>
</dbReference>
<proteinExistence type="predicted"/>
<reference evidence="2 3" key="1">
    <citation type="submission" date="2016-11" db="EMBL/GenBank/DDBJ databases">
        <title>The macronuclear genome of Stentor coeruleus: a giant cell with tiny introns.</title>
        <authorList>
            <person name="Slabodnick M."/>
            <person name="Ruby J.G."/>
            <person name="Reiff S.B."/>
            <person name="Swart E.C."/>
            <person name="Gosai S."/>
            <person name="Prabakaran S."/>
            <person name="Witkowska E."/>
            <person name="Larue G.E."/>
            <person name="Fisher S."/>
            <person name="Freeman R.M."/>
            <person name="Gunawardena J."/>
            <person name="Chu W."/>
            <person name="Stover N.A."/>
            <person name="Gregory B.D."/>
            <person name="Nowacki M."/>
            <person name="Derisi J."/>
            <person name="Roy S.W."/>
            <person name="Marshall W.F."/>
            <person name="Sood P."/>
        </authorList>
    </citation>
    <scope>NUCLEOTIDE SEQUENCE [LARGE SCALE GENOMIC DNA]</scope>
    <source>
        <strain evidence="2">WM001</strain>
    </source>
</reference>
<evidence type="ECO:0000256" key="1">
    <source>
        <dbReference type="SAM" id="MobiDB-lite"/>
    </source>
</evidence>
<dbReference type="AlphaFoldDB" id="A0A1R2AS60"/>
<comment type="caution">
    <text evidence="2">The sequence shown here is derived from an EMBL/GenBank/DDBJ whole genome shotgun (WGS) entry which is preliminary data.</text>
</comment>
<dbReference type="OrthoDB" id="307342at2759"/>
<protein>
    <submittedName>
        <fullName evidence="2">Uncharacterized protein</fullName>
    </submittedName>
</protein>
<feature type="region of interest" description="Disordered" evidence="1">
    <location>
        <begin position="226"/>
        <end position="248"/>
    </location>
</feature>
<organism evidence="2 3">
    <name type="scientific">Stentor coeruleus</name>
    <dbReference type="NCBI Taxonomy" id="5963"/>
    <lineage>
        <taxon>Eukaryota</taxon>
        <taxon>Sar</taxon>
        <taxon>Alveolata</taxon>
        <taxon>Ciliophora</taxon>
        <taxon>Postciliodesmatophora</taxon>
        <taxon>Heterotrichea</taxon>
        <taxon>Heterotrichida</taxon>
        <taxon>Stentoridae</taxon>
        <taxon>Stentor</taxon>
    </lineage>
</organism>
<accession>A0A1R2AS60</accession>
<gene>
    <name evidence="2" type="ORF">SteCoe_35590</name>
</gene>
<evidence type="ECO:0000313" key="2">
    <source>
        <dbReference type="EMBL" id="OMJ67285.1"/>
    </source>
</evidence>
<sequence length="248" mass="28240">MLGNLNSPLSSTSQNFFKPTSPVTANDFRAWTSQNQYRTSTNNMKSSSPPKNKTFVMPGYKGVIPGTKSDNNFGKTFTKISREQFTREIYLPTKPTEFFPNRPIVQTSMGRTLGKFGGGLDDEYHTVSRFHGKSTLNKEHPNYVCDPWTTTTKEAFKSQEPERKHIFRTTNGDKWKKTLANQAEGTKSSGFIKNWLACDGSGWLPIKAFHGDMVRTEYRMKYNNEVPFHPKPLHPNTRKLKKTSNLAT</sequence>
<dbReference type="EMBL" id="MPUH01001528">
    <property type="protein sequence ID" value="OMJ67285.1"/>
    <property type="molecule type" value="Genomic_DNA"/>
</dbReference>
<evidence type="ECO:0000313" key="3">
    <source>
        <dbReference type="Proteomes" id="UP000187209"/>
    </source>
</evidence>
<keyword evidence="3" id="KW-1185">Reference proteome</keyword>
<feature type="region of interest" description="Disordered" evidence="1">
    <location>
        <begin position="1"/>
        <end position="21"/>
    </location>
</feature>
<name>A0A1R2AS60_9CILI</name>